<feature type="transmembrane region" description="Helical" evidence="1">
    <location>
        <begin position="39"/>
        <end position="63"/>
    </location>
</feature>
<reference evidence="3" key="1">
    <citation type="submission" date="2016-10" db="EMBL/GenBank/DDBJ databases">
        <authorList>
            <person name="Varghese N."/>
            <person name="Submissions S."/>
        </authorList>
    </citation>
    <scope>NUCLEOTIDE SEQUENCE [LARGE SCALE GENOMIC DNA]</scope>
    <source>
        <strain evidence="3">DSM 17616</strain>
    </source>
</reference>
<evidence type="ECO:0000313" key="3">
    <source>
        <dbReference type="Proteomes" id="UP000199371"/>
    </source>
</evidence>
<keyword evidence="1" id="KW-0812">Transmembrane</keyword>
<name>A0A1H6NF24_9GAMM</name>
<keyword evidence="3" id="KW-1185">Reference proteome</keyword>
<organism evidence="2 3">
    <name type="scientific">Rheinheimera pacifica</name>
    <dbReference type="NCBI Taxonomy" id="173990"/>
    <lineage>
        <taxon>Bacteria</taxon>
        <taxon>Pseudomonadati</taxon>
        <taxon>Pseudomonadota</taxon>
        <taxon>Gammaproteobacteria</taxon>
        <taxon>Chromatiales</taxon>
        <taxon>Chromatiaceae</taxon>
        <taxon>Rheinheimera</taxon>
    </lineage>
</organism>
<feature type="transmembrane region" description="Helical" evidence="1">
    <location>
        <begin position="7"/>
        <end position="27"/>
    </location>
</feature>
<dbReference type="STRING" id="173990.SAMN05660691_03828"/>
<dbReference type="Proteomes" id="UP000199371">
    <property type="component" value="Unassembled WGS sequence"/>
</dbReference>
<keyword evidence="1" id="KW-0472">Membrane</keyword>
<dbReference type="RefSeq" id="WP_092796672.1">
    <property type="nucleotide sequence ID" value="NZ_FNXF01000021.1"/>
</dbReference>
<keyword evidence="1" id="KW-1133">Transmembrane helix</keyword>
<accession>A0A1H6NF24</accession>
<evidence type="ECO:0000313" key="2">
    <source>
        <dbReference type="EMBL" id="SEI11470.1"/>
    </source>
</evidence>
<evidence type="ECO:0000256" key="1">
    <source>
        <dbReference type="SAM" id="Phobius"/>
    </source>
</evidence>
<dbReference type="EMBL" id="FNXF01000021">
    <property type="protein sequence ID" value="SEI11470.1"/>
    <property type="molecule type" value="Genomic_DNA"/>
</dbReference>
<sequence>MEQDKKIFNWVLIIALFVFPVVGMIFLDAPEGVEGSDALFFSAAIGLGWGLFLAAIFAIFWVVKRYLGK</sequence>
<protein>
    <submittedName>
        <fullName evidence="2">Uncharacterized protein</fullName>
    </submittedName>
</protein>
<dbReference type="AlphaFoldDB" id="A0A1H6NF24"/>
<proteinExistence type="predicted"/>
<gene>
    <name evidence="2" type="ORF">SAMN05660691_03828</name>
</gene>